<gene>
    <name evidence="1" type="ORF">BCIN_02g00003</name>
</gene>
<proteinExistence type="predicted"/>
<dbReference type="AlphaFoldDB" id="A0A384J7T0"/>
<name>A0A384J7T0_BOTFB</name>
<accession>A0A384J7T0</accession>
<dbReference type="KEGG" id="bfu:BCIN_02g00003"/>
<protein>
    <submittedName>
        <fullName evidence="1">Uncharacterized protein</fullName>
    </submittedName>
</protein>
<evidence type="ECO:0000313" key="2">
    <source>
        <dbReference type="Proteomes" id="UP000001798"/>
    </source>
</evidence>
<dbReference type="VEuPathDB" id="FungiDB:Bcin02g00003"/>
<dbReference type="EMBL" id="CP009806">
    <property type="protein sequence ID" value="ATZ46589.1"/>
    <property type="molecule type" value="Genomic_DNA"/>
</dbReference>
<sequence length="179" mass="19781">MQPFDSLRPDPHQMSLTKGSMIDWVKTVFDTGHNHCERQWFDKAAHVLTIDHPSHTCCGLAPEFAVGLSHYWAGFVANMQYSLEAKGFAKEEILDLIAAQEEVQSDSARNCAALAYQHPEIMCSKIFESISCTSASAILAAAKSLMLANQIPTESSIMKEVAHCAARYEAIEIAKTDFD</sequence>
<evidence type="ECO:0000313" key="1">
    <source>
        <dbReference type="EMBL" id="ATZ46589.1"/>
    </source>
</evidence>
<organism evidence="1 2">
    <name type="scientific">Botryotinia fuckeliana (strain B05.10)</name>
    <name type="common">Noble rot fungus</name>
    <name type="synonym">Botrytis cinerea</name>
    <dbReference type="NCBI Taxonomy" id="332648"/>
    <lineage>
        <taxon>Eukaryota</taxon>
        <taxon>Fungi</taxon>
        <taxon>Dikarya</taxon>
        <taxon>Ascomycota</taxon>
        <taxon>Pezizomycotina</taxon>
        <taxon>Leotiomycetes</taxon>
        <taxon>Helotiales</taxon>
        <taxon>Sclerotiniaceae</taxon>
        <taxon>Botrytis</taxon>
    </lineage>
</organism>
<reference evidence="1 2" key="2">
    <citation type="journal article" date="2012" name="Eukaryot. Cell">
        <title>Genome update of Botrytis cinerea strains B05.10 and T4.</title>
        <authorList>
            <person name="Staats M."/>
            <person name="van Kan J.A."/>
        </authorList>
    </citation>
    <scope>NUCLEOTIDE SEQUENCE [LARGE SCALE GENOMIC DNA]</scope>
    <source>
        <strain evidence="1 2">B05.10</strain>
    </source>
</reference>
<dbReference type="GeneID" id="5432999"/>
<reference evidence="1 2" key="3">
    <citation type="journal article" date="2017" name="Mol. Plant Pathol.">
        <title>A gapless genome sequence of the fungus Botrytis cinerea.</title>
        <authorList>
            <person name="Van Kan J.A."/>
            <person name="Stassen J.H."/>
            <person name="Mosbach A."/>
            <person name="Van Der Lee T.A."/>
            <person name="Faino L."/>
            <person name="Farmer A.D."/>
            <person name="Papasotiriou D.G."/>
            <person name="Zhou S."/>
            <person name="Seidl M.F."/>
            <person name="Cottam E."/>
            <person name="Edel D."/>
            <person name="Hahn M."/>
            <person name="Schwartz D.C."/>
            <person name="Dietrich R.A."/>
            <person name="Widdison S."/>
            <person name="Scalliet G."/>
        </authorList>
    </citation>
    <scope>NUCLEOTIDE SEQUENCE [LARGE SCALE GENOMIC DNA]</scope>
    <source>
        <strain evidence="1 2">B05.10</strain>
    </source>
</reference>
<reference evidence="1 2" key="1">
    <citation type="journal article" date="2011" name="PLoS Genet.">
        <title>Genomic analysis of the necrotrophic fungal pathogens Sclerotinia sclerotiorum and Botrytis cinerea.</title>
        <authorList>
            <person name="Amselem J."/>
            <person name="Cuomo C.A."/>
            <person name="van Kan J.A."/>
            <person name="Viaud M."/>
            <person name="Benito E.P."/>
            <person name="Couloux A."/>
            <person name="Coutinho P.M."/>
            <person name="de Vries R.P."/>
            <person name="Dyer P.S."/>
            <person name="Fillinger S."/>
            <person name="Fournier E."/>
            <person name="Gout L."/>
            <person name="Hahn M."/>
            <person name="Kohn L."/>
            <person name="Lapalu N."/>
            <person name="Plummer K.M."/>
            <person name="Pradier J.M."/>
            <person name="Quevillon E."/>
            <person name="Sharon A."/>
            <person name="Simon A."/>
            <person name="ten Have A."/>
            <person name="Tudzynski B."/>
            <person name="Tudzynski P."/>
            <person name="Wincker P."/>
            <person name="Andrew M."/>
            <person name="Anthouard V."/>
            <person name="Beever R.E."/>
            <person name="Beffa R."/>
            <person name="Benoit I."/>
            <person name="Bouzid O."/>
            <person name="Brault B."/>
            <person name="Chen Z."/>
            <person name="Choquer M."/>
            <person name="Collemare J."/>
            <person name="Cotton P."/>
            <person name="Danchin E.G."/>
            <person name="Da Silva C."/>
            <person name="Gautier A."/>
            <person name="Giraud C."/>
            <person name="Giraud T."/>
            <person name="Gonzalez C."/>
            <person name="Grossetete S."/>
            <person name="Guldener U."/>
            <person name="Henrissat B."/>
            <person name="Howlett B.J."/>
            <person name="Kodira C."/>
            <person name="Kretschmer M."/>
            <person name="Lappartient A."/>
            <person name="Leroch M."/>
            <person name="Levis C."/>
            <person name="Mauceli E."/>
            <person name="Neuveglise C."/>
            <person name="Oeser B."/>
            <person name="Pearson M."/>
            <person name="Poulain J."/>
            <person name="Poussereau N."/>
            <person name="Quesneville H."/>
            <person name="Rascle C."/>
            <person name="Schumacher J."/>
            <person name="Segurens B."/>
            <person name="Sexton A."/>
            <person name="Silva E."/>
            <person name="Sirven C."/>
            <person name="Soanes D.M."/>
            <person name="Talbot N.J."/>
            <person name="Templeton M."/>
            <person name="Yandava C."/>
            <person name="Yarden O."/>
            <person name="Zeng Q."/>
            <person name="Rollins J.A."/>
            <person name="Lebrun M.H."/>
            <person name="Dickman M."/>
        </authorList>
    </citation>
    <scope>NUCLEOTIDE SEQUENCE [LARGE SCALE GENOMIC DNA]</scope>
    <source>
        <strain evidence="1 2">B05.10</strain>
    </source>
</reference>
<dbReference type="Proteomes" id="UP000001798">
    <property type="component" value="Chromosome 2"/>
</dbReference>
<keyword evidence="2" id="KW-1185">Reference proteome</keyword>
<dbReference type="RefSeq" id="XP_024546767.1">
    <property type="nucleotide sequence ID" value="XM_024690997.1"/>
</dbReference>